<sequence length="392" mass="41350">MQLLPDEEAVLAGESGGTRQQMMEILVALGKVFSAERLVPIKSAQVSGASYKTIGDAGLEWLSTLDARVAVPTVLNPVGMDRVLWRDMGIAASFAQKQEEVIAAYARLGIKLECTCTPYYIYTTRYGDHLAWSESSAVAYANAVIGARTNREGGPSALAAAIIGKTPEYGLHLVEERRPDLVITVEGVTDHDEHAFYGALGYSAGKIAGNRIPLFRGIRPKRDQLKALGAAMAASGAVALYHVEAITPDARIFAYDGAGLETVVVEAGEVRPLMDGGRVDAVALGCPHCSAGELQAIADLLAGKKVKIPLYVFAARSVIEASPDAVAAIERSGARVYADTCMVVSPVMEQYGAIMVNSGKAFAYVPDMCGAAVRIGTTDACIRVAAGEEPDA</sequence>
<accession>A0A0W8F0C7</accession>
<evidence type="ECO:0000256" key="1">
    <source>
        <dbReference type="ARBA" id="ARBA00023004"/>
    </source>
</evidence>
<dbReference type="AlphaFoldDB" id="A0A0W8F0C7"/>
<keyword evidence="2" id="KW-0456">Lyase</keyword>
<dbReference type="GO" id="GO:0016829">
    <property type="term" value="F:lyase activity"/>
    <property type="evidence" value="ECO:0007669"/>
    <property type="project" value="UniProtKB-KW"/>
</dbReference>
<proteinExistence type="predicted"/>
<dbReference type="EMBL" id="LNQE01001676">
    <property type="protein sequence ID" value="KUG14289.1"/>
    <property type="molecule type" value="Genomic_DNA"/>
</dbReference>
<organism evidence="4">
    <name type="scientific">hydrocarbon metagenome</name>
    <dbReference type="NCBI Taxonomy" id="938273"/>
    <lineage>
        <taxon>unclassified sequences</taxon>
        <taxon>metagenomes</taxon>
        <taxon>ecological metagenomes</taxon>
    </lineage>
</organism>
<reference evidence="4" key="1">
    <citation type="journal article" date="2015" name="Proc. Natl. Acad. Sci. U.S.A.">
        <title>Networks of energetic and metabolic interactions define dynamics in microbial communities.</title>
        <authorList>
            <person name="Embree M."/>
            <person name="Liu J.K."/>
            <person name="Al-Bassam M.M."/>
            <person name="Zengler K."/>
        </authorList>
    </citation>
    <scope>NUCLEOTIDE SEQUENCE</scope>
</reference>
<dbReference type="PANTHER" id="PTHR36577:SF3">
    <property type="entry name" value="DUF521 DOMAIN PROTEIN (AFU_ORTHOLOGUE AFUA_6G00490)"/>
    <property type="match status" value="1"/>
</dbReference>
<feature type="domain" description="Phosphomevalonate dehydratase large subunit-like" evidence="3">
    <location>
        <begin position="1"/>
        <end position="383"/>
    </location>
</feature>
<dbReference type="CDD" id="cd01355">
    <property type="entry name" value="AcnX"/>
    <property type="match status" value="1"/>
</dbReference>
<evidence type="ECO:0000259" key="3">
    <source>
        <dbReference type="Pfam" id="PF04412"/>
    </source>
</evidence>
<evidence type="ECO:0000313" key="4">
    <source>
        <dbReference type="EMBL" id="KUG14289.1"/>
    </source>
</evidence>
<dbReference type="Pfam" id="PF04412">
    <property type="entry name" value="AcnX"/>
    <property type="match status" value="1"/>
</dbReference>
<gene>
    <name evidence="4" type="ORF">ASZ90_016068</name>
</gene>
<keyword evidence="1" id="KW-0408">Iron</keyword>
<protein>
    <recommendedName>
        <fullName evidence="3">Phosphomevalonate dehydratase large subunit-like domain-containing protein</fullName>
    </recommendedName>
</protein>
<comment type="caution">
    <text evidence="4">The sequence shown here is derived from an EMBL/GenBank/DDBJ whole genome shotgun (WGS) entry which is preliminary data.</text>
</comment>
<dbReference type="PANTHER" id="PTHR36577">
    <property type="entry name" value="DUF521 DOMAIN PROTEIN (AFU_ORTHOLOGUE AFUA_6G00490)"/>
    <property type="match status" value="1"/>
</dbReference>
<evidence type="ECO:0000256" key="2">
    <source>
        <dbReference type="ARBA" id="ARBA00023239"/>
    </source>
</evidence>
<name>A0A0W8F0C7_9ZZZZ</name>
<dbReference type="InterPro" id="IPR007506">
    <property type="entry name" value="PMDh-L-like_dom"/>
</dbReference>